<sequence>MNGFFKMENEDLKEYAKLYVGVFNAPPWDDQWTIETAYKRLYDISNTSGFIGYKYVEDGEIKGSIMGNLEQWYEGFHYNLKEMFVATQLQGKGIGSKLLMELEKELKASDVNTVYLFTSKGDLTSHFYSNNGYEEIQSMVMMGKSI</sequence>
<dbReference type="PROSITE" id="PS51186">
    <property type="entry name" value="GNAT"/>
    <property type="match status" value="1"/>
</dbReference>
<evidence type="ECO:0000313" key="2">
    <source>
        <dbReference type="EMBL" id="MBH1940264.1"/>
    </source>
</evidence>
<dbReference type="EMBL" id="JAEAGR010000003">
    <property type="protein sequence ID" value="MBH1940264.1"/>
    <property type="molecule type" value="Genomic_DNA"/>
</dbReference>
<dbReference type="AlphaFoldDB" id="A0A8J7HCW5"/>
<dbReference type="RefSeq" id="WP_197660479.1">
    <property type="nucleotide sequence ID" value="NZ_JAEAGR010000003.1"/>
</dbReference>
<dbReference type="SUPFAM" id="SSF55729">
    <property type="entry name" value="Acyl-CoA N-acyltransferases (Nat)"/>
    <property type="match status" value="1"/>
</dbReference>
<feature type="domain" description="N-acetyltransferase" evidence="1">
    <location>
        <begin position="2"/>
        <end position="146"/>
    </location>
</feature>
<name>A0A8J7HCW5_9FIRM</name>
<dbReference type="Pfam" id="PF00583">
    <property type="entry name" value="Acetyltransf_1"/>
    <property type="match status" value="1"/>
</dbReference>
<accession>A0A8J7HCW5</accession>
<gene>
    <name evidence="2" type="ORF">I5677_05055</name>
</gene>
<dbReference type="CDD" id="cd04301">
    <property type="entry name" value="NAT_SF"/>
    <property type="match status" value="1"/>
</dbReference>
<evidence type="ECO:0000313" key="3">
    <source>
        <dbReference type="Proteomes" id="UP000623269"/>
    </source>
</evidence>
<comment type="caution">
    <text evidence="2">The sequence shown here is derived from an EMBL/GenBank/DDBJ whole genome shotgun (WGS) entry which is preliminary data.</text>
</comment>
<organism evidence="2 3">
    <name type="scientific">Mobilitalea sibirica</name>
    <dbReference type="NCBI Taxonomy" id="1462919"/>
    <lineage>
        <taxon>Bacteria</taxon>
        <taxon>Bacillati</taxon>
        <taxon>Bacillota</taxon>
        <taxon>Clostridia</taxon>
        <taxon>Lachnospirales</taxon>
        <taxon>Lachnospiraceae</taxon>
        <taxon>Mobilitalea</taxon>
    </lineage>
</organism>
<protein>
    <submittedName>
        <fullName evidence="2">GNAT family N-acetyltransferase</fullName>
    </submittedName>
</protein>
<dbReference type="InterPro" id="IPR016181">
    <property type="entry name" value="Acyl_CoA_acyltransferase"/>
</dbReference>
<dbReference type="Proteomes" id="UP000623269">
    <property type="component" value="Unassembled WGS sequence"/>
</dbReference>
<evidence type="ECO:0000259" key="1">
    <source>
        <dbReference type="PROSITE" id="PS51186"/>
    </source>
</evidence>
<dbReference type="GO" id="GO:0016747">
    <property type="term" value="F:acyltransferase activity, transferring groups other than amino-acyl groups"/>
    <property type="evidence" value="ECO:0007669"/>
    <property type="project" value="InterPro"/>
</dbReference>
<keyword evidence="3" id="KW-1185">Reference proteome</keyword>
<dbReference type="InterPro" id="IPR000182">
    <property type="entry name" value="GNAT_dom"/>
</dbReference>
<reference evidence="2" key="1">
    <citation type="submission" date="2020-12" db="EMBL/GenBank/DDBJ databases">
        <title>M. sibirica DSM 26468T genome.</title>
        <authorList>
            <person name="Thieme N."/>
            <person name="Rettenmaier R."/>
            <person name="Zverlov V."/>
            <person name="Liebl W."/>
        </authorList>
    </citation>
    <scope>NUCLEOTIDE SEQUENCE</scope>
    <source>
        <strain evidence="2">DSM 26468</strain>
    </source>
</reference>
<proteinExistence type="predicted"/>
<dbReference type="Gene3D" id="3.40.630.30">
    <property type="match status" value="1"/>
</dbReference>